<dbReference type="AlphaFoldDB" id="A0A1U7Y0B0"/>
<dbReference type="PANTHER" id="PTHR47481">
    <property type="match status" value="1"/>
</dbReference>
<proteinExistence type="predicted"/>
<dbReference type="Proteomes" id="UP000189701">
    <property type="component" value="Unplaced"/>
</dbReference>
<dbReference type="PANTHER" id="PTHR47481:SF21">
    <property type="entry name" value="BASIC-LEUCINE ZIPPER TRANSCRIPTION FACTOR Q-RELATED"/>
    <property type="match status" value="1"/>
</dbReference>
<feature type="compositionally biased region" description="Polar residues" evidence="1">
    <location>
        <begin position="208"/>
        <end position="227"/>
    </location>
</feature>
<keyword evidence="2" id="KW-1185">Reference proteome</keyword>
<dbReference type="RefSeq" id="XP_009795346.1">
    <property type="nucleotide sequence ID" value="XM_009797044.1"/>
</dbReference>
<dbReference type="eggNOG" id="KOG0017">
    <property type="taxonomic scope" value="Eukaryota"/>
</dbReference>
<gene>
    <name evidence="3" type="primary">LOC104242069</name>
</gene>
<accession>A0A1U7Y0B0</accession>
<protein>
    <submittedName>
        <fullName evidence="3">Uncharacterized protein LOC104242069</fullName>
    </submittedName>
</protein>
<sequence>MAVIVVNYADATNNNNIVQFNPITQLPIKLAGSHNFSLWKAQVSMLMRGYDIYGLLDGTTPVPSQIISSNNQTVNNPTYLTWFCQDLLIQNDILASVDPTLDVSIASATSSKAAWDALHIVRSLCDELATAGSPVANKELIVKILTGLGSDFKEFSAPIWARDTTISYEELYEKLLDHGLFLKHHDTHIFLSNSIIAAIAQRSTAQPRNNINNMHYNNADNNQPNRGQTRKPGKNFA</sequence>
<evidence type="ECO:0000256" key="1">
    <source>
        <dbReference type="SAM" id="MobiDB-lite"/>
    </source>
</evidence>
<feature type="compositionally biased region" description="Basic residues" evidence="1">
    <location>
        <begin position="228"/>
        <end position="237"/>
    </location>
</feature>
<evidence type="ECO:0000313" key="2">
    <source>
        <dbReference type="Proteomes" id="UP000189701"/>
    </source>
</evidence>
<evidence type="ECO:0000313" key="3">
    <source>
        <dbReference type="RefSeq" id="XP_009795346.1"/>
    </source>
</evidence>
<reference evidence="2" key="1">
    <citation type="journal article" date="2013" name="Genome Biol.">
        <title>Reference genomes and transcriptomes of Nicotiana sylvestris and Nicotiana tomentosiformis.</title>
        <authorList>
            <person name="Sierro N."/>
            <person name="Battey J.N."/>
            <person name="Ouadi S."/>
            <person name="Bovet L."/>
            <person name="Goepfert S."/>
            <person name="Bakaher N."/>
            <person name="Peitsch M.C."/>
            <person name="Ivanov N.V."/>
        </authorList>
    </citation>
    <scope>NUCLEOTIDE SEQUENCE [LARGE SCALE GENOMIC DNA]</scope>
</reference>
<organism evidence="2 3">
    <name type="scientific">Nicotiana sylvestris</name>
    <name type="common">Wood tobacco</name>
    <name type="synonym">South American tobacco</name>
    <dbReference type="NCBI Taxonomy" id="4096"/>
    <lineage>
        <taxon>Eukaryota</taxon>
        <taxon>Viridiplantae</taxon>
        <taxon>Streptophyta</taxon>
        <taxon>Embryophyta</taxon>
        <taxon>Tracheophyta</taxon>
        <taxon>Spermatophyta</taxon>
        <taxon>Magnoliopsida</taxon>
        <taxon>eudicotyledons</taxon>
        <taxon>Gunneridae</taxon>
        <taxon>Pentapetalae</taxon>
        <taxon>asterids</taxon>
        <taxon>lamiids</taxon>
        <taxon>Solanales</taxon>
        <taxon>Solanaceae</taxon>
        <taxon>Nicotianoideae</taxon>
        <taxon>Nicotianeae</taxon>
        <taxon>Nicotiana</taxon>
    </lineage>
</organism>
<reference evidence="3" key="2">
    <citation type="submission" date="2025-08" db="UniProtKB">
        <authorList>
            <consortium name="RefSeq"/>
        </authorList>
    </citation>
    <scope>IDENTIFICATION</scope>
    <source>
        <tissue evidence="3">Leaf</tissue>
    </source>
</reference>
<feature type="region of interest" description="Disordered" evidence="1">
    <location>
        <begin position="208"/>
        <end position="237"/>
    </location>
</feature>
<name>A0A1U7Y0B0_NICSY</name>
<dbReference type="OrthoDB" id="1912561at2759"/>